<dbReference type="Proteomes" id="UP001234989">
    <property type="component" value="Chromosome 5"/>
</dbReference>
<gene>
    <name evidence="2" type="ORF">MTR67_021390</name>
</gene>
<dbReference type="AlphaFoldDB" id="A0AAF0QVS0"/>
<feature type="transmembrane region" description="Helical" evidence="1">
    <location>
        <begin position="191"/>
        <end position="210"/>
    </location>
</feature>
<keyword evidence="1" id="KW-0472">Membrane</keyword>
<keyword evidence="1" id="KW-1133">Transmembrane helix</keyword>
<sequence>MGNIESVAKAALEKLKEMNMVENAKEIVKRTTPFVSEYARILFDGLLENLKQIVVKTMPFGRTSSDWLLENAKEIVVKTTPFVRTSSDWLLEKAPARISTSINSIRIAPIYYTIPIGFLLILFLRRCCSGGDGGNGKTMKAPGRNNVRILENAKEIVVKTTPFVRTSSDWLLVKAPALISTSINSIRIAPIYYTIPIGFLLILFLCRCCSGGGGNGKTMKAPGRNNIEKKNGYGGNNELCDGEIEGSHTHIDEFWWSSATNNDEFYWPIVNETRKLGRTRAIVPQKFRLANTIVVAKSFQSSATCPQEFRLANTIVAAKSFQSSATCPQEFRLANTIVTAKYFGTNVTCLEIFWLASTIVTAKCFWTSVTCP</sequence>
<protein>
    <submittedName>
        <fullName evidence="2">Uncharacterized protein</fullName>
    </submittedName>
</protein>
<dbReference type="InterPro" id="IPR039926">
    <property type="entry name" value="Egg_app_1"/>
</dbReference>
<evidence type="ECO:0000256" key="1">
    <source>
        <dbReference type="SAM" id="Phobius"/>
    </source>
</evidence>
<name>A0AAF0QVS0_SOLVR</name>
<reference evidence="2" key="1">
    <citation type="submission" date="2023-08" db="EMBL/GenBank/DDBJ databases">
        <title>A de novo genome assembly of Solanum verrucosum Schlechtendal, a Mexican diploid species geographically isolated from the other diploid A-genome species in potato relatives.</title>
        <authorList>
            <person name="Hosaka K."/>
        </authorList>
    </citation>
    <scope>NUCLEOTIDE SEQUENCE</scope>
    <source>
        <tissue evidence="2">Young leaves</tissue>
    </source>
</reference>
<proteinExistence type="predicted"/>
<accession>A0AAF0QVS0</accession>
<keyword evidence="3" id="KW-1185">Reference proteome</keyword>
<evidence type="ECO:0000313" key="3">
    <source>
        <dbReference type="Proteomes" id="UP001234989"/>
    </source>
</evidence>
<keyword evidence="1" id="KW-0812">Transmembrane</keyword>
<dbReference type="EMBL" id="CP133616">
    <property type="protein sequence ID" value="WMV28005.1"/>
    <property type="molecule type" value="Genomic_DNA"/>
</dbReference>
<dbReference type="PANTHER" id="PTHR33333:SF32">
    <property type="entry name" value="PSAD1"/>
    <property type="match status" value="1"/>
</dbReference>
<organism evidence="2 3">
    <name type="scientific">Solanum verrucosum</name>
    <dbReference type="NCBI Taxonomy" id="315347"/>
    <lineage>
        <taxon>Eukaryota</taxon>
        <taxon>Viridiplantae</taxon>
        <taxon>Streptophyta</taxon>
        <taxon>Embryophyta</taxon>
        <taxon>Tracheophyta</taxon>
        <taxon>Spermatophyta</taxon>
        <taxon>Magnoliopsida</taxon>
        <taxon>eudicotyledons</taxon>
        <taxon>Gunneridae</taxon>
        <taxon>Pentapetalae</taxon>
        <taxon>asterids</taxon>
        <taxon>lamiids</taxon>
        <taxon>Solanales</taxon>
        <taxon>Solanaceae</taxon>
        <taxon>Solanoideae</taxon>
        <taxon>Solaneae</taxon>
        <taxon>Solanum</taxon>
    </lineage>
</organism>
<evidence type="ECO:0000313" key="2">
    <source>
        <dbReference type="EMBL" id="WMV28005.1"/>
    </source>
</evidence>
<dbReference type="PANTHER" id="PTHR33333">
    <property type="entry name" value="ERYTHROCYTE MEMBRANE PROTEIN 1-LIKE"/>
    <property type="match status" value="1"/>
</dbReference>